<dbReference type="EMBL" id="CM010720">
    <property type="protein sequence ID" value="RZC65483.1"/>
    <property type="molecule type" value="Genomic_DNA"/>
</dbReference>
<evidence type="ECO:0000256" key="1">
    <source>
        <dbReference type="SAM" id="MobiDB-lite"/>
    </source>
</evidence>
<feature type="region of interest" description="Disordered" evidence="1">
    <location>
        <begin position="185"/>
        <end position="218"/>
    </location>
</feature>
<dbReference type="PANTHER" id="PTHR46245">
    <property type="entry name" value="B3 DOMAIN-CONTAINING PROTEIN OS07G0563300"/>
    <property type="match status" value="1"/>
</dbReference>
<dbReference type="AlphaFoldDB" id="A0A4Y7JWM4"/>
<organism evidence="2 3">
    <name type="scientific">Papaver somniferum</name>
    <name type="common">Opium poppy</name>
    <dbReference type="NCBI Taxonomy" id="3469"/>
    <lineage>
        <taxon>Eukaryota</taxon>
        <taxon>Viridiplantae</taxon>
        <taxon>Streptophyta</taxon>
        <taxon>Embryophyta</taxon>
        <taxon>Tracheophyta</taxon>
        <taxon>Spermatophyta</taxon>
        <taxon>Magnoliopsida</taxon>
        <taxon>Ranunculales</taxon>
        <taxon>Papaveraceae</taxon>
        <taxon>Papaveroideae</taxon>
        <taxon>Papaver</taxon>
    </lineage>
</organism>
<feature type="compositionally biased region" description="Basic and acidic residues" evidence="1">
    <location>
        <begin position="185"/>
        <end position="201"/>
    </location>
</feature>
<name>A0A4Y7JWM4_PAPSO</name>
<proteinExistence type="predicted"/>
<sequence>MHTCFPCECQYHVHLSVKGINGLSVNGVPSGVNFLNMHFFPQGGSAQITYGIPKDFLDICAHIYATRSSCSSAQELTLEQLEDILSSTSNDGSKNAKAKNKDSDPVEASEGLGALANVVTQENHEAFASTQQTTTRHPRHKPGCTCIVCSQPPSGKGPKHKDTCTCNVCDTVRRRFRTLMERREKRQLEKEAETARKKQEENIENEDDRLISSSKKNKTYASSRKMIKECDENGIGNKLSSSPFKGGIDLNIQPEREDEHSTVPDLGDTARTMSHGEQPQMLASSDGYIELVVNKKEGVGNDAGGAVKLENDGSYGNGRYNLDTDQDHPVTTLVPVSTSTTG</sequence>
<accession>A0A4Y7JWM4</accession>
<keyword evidence="3" id="KW-1185">Reference proteome</keyword>
<feature type="region of interest" description="Disordered" evidence="1">
    <location>
        <begin position="87"/>
        <end position="107"/>
    </location>
</feature>
<evidence type="ECO:0000313" key="2">
    <source>
        <dbReference type="EMBL" id="RZC65483.1"/>
    </source>
</evidence>
<dbReference type="Proteomes" id="UP000316621">
    <property type="component" value="Chromosome 6"/>
</dbReference>
<evidence type="ECO:0000313" key="3">
    <source>
        <dbReference type="Proteomes" id="UP000316621"/>
    </source>
</evidence>
<feature type="region of interest" description="Disordered" evidence="1">
    <location>
        <begin position="299"/>
        <end position="342"/>
    </location>
</feature>
<gene>
    <name evidence="2" type="ORF">C5167_009176</name>
</gene>
<reference evidence="2 3" key="1">
    <citation type="journal article" date="2018" name="Science">
        <title>The opium poppy genome and morphinan production.</title>
        <authorList>
            <person name="Guo L."/>
            <person name="Winzer T."/>
            <person name="Yang X."/>
            <person name="Li Y."/>
            <person name="Ning Z."/>
            <person name="He Z."/>
            <person name="Teodor R."/>
            <person name="Lu Y."/>
            <person name="Bowser T.A."/>
            <person name="Graham I.A."/>
            <person name="Ye K."/>
        </authorList>
    </citation>
    <scope>NUCLEOTIDE SEQUENCE [LARGE SCALE GENOMIC DNA]</scope>
    <source>
        <strain evidence="3">cv. HN1</strain>
        <tissue evidence="2">Leaves</tissue>
    </source>
</reference>
<feature type="compositionally biased region" description="Low complexity" evidence="1">
    <location>
        <begin position="329"/>
        <end position="342"/>
    </location>
</feature>
<dbReference type="PANTHER" id="PTHR46245:SF10">
    <property type="entry name" value="B3 DOMAIN-CONTAINING TRANSCRIPTION FACTOR VAL3"/>
    <property type="match status" value="1"/>
</dbReference>
<dbReference type="STRING" id="3469.A0A4Y7JWM4"/>
<protein>
    <submittedName>
        <fullName evidence="2">Uncharacterized protein</fullName>
    </submittedName>
</protein>
<dbReference type="Gramene" id="RZC65483">
    <property type="protein sequence ID" value="RZC65483"/>
    <property type="gene ID" value="C5167_009176"/>
</dbReference>